<gene>
    <name evidence="1" type="ORF">DEACI_1334</name>
    <name evidence="2" type="ORF">DEACI_3946</name>
</gene>
<dbReference type="EMBL" id="LR746496">
    <property type="protein sequence ID" value="CAA7600681.1"/>
    <property type="molecule type" value="Genomic_DNA"/>
</dbReference>
<evidence type="ECO:0000313" key="2">
    <source>
        <dbReference type="EMBL" id="CEJ09462.1"/>
    </source>
</evidence>
<dbReference type="RefSeq" id="WP_240984321.1">
    <property type="nucleotide sequence ID" value="NZ_CDGJ01000132.1"/>
</dbReference>
<dbReference type="EMBL" id="CDGJ01000132">
    <property type="protein sequence ID" value="CEJ09462.1"/>
    <property type="molecule type" value="Genomic_DNA"/>
</dbReference>
<dbReference type="Proteomes" id="UP001071230">
    <property type="component" value="Unassembled WGS sequence"/>
</dbReference>
<reference evidence="1" key="2">
    <citation type="submission" date="2020-01" db="EMBL/GenBank/DDBJ databases">
        <authorList>
            <person name="Hornung B."/>
        </authorList>
    </citation>
    <scope>NUCLEOTIDE SEQUENCE</scope>
    <source>
        <strain evidence="1">PacBioINE</strain>
    </source>
</reference>
<keyword evidence="3" id="KW-1185">Reference proteome</keyword>
<evidence type="ECO:0000313" key="3">
    <source>
        <dbReference type="Proteomes" id="UP001071230"/>
    </source>
</evidence>
<organism evidence="1">
    <name type="scientific">Acididesulfobacillus acetoxydans</name>
    <dbReference type="NCBI Taxonomy" id="1561005"/>
    <lineage>
        <taxon>Bacteria</taxon>
        <taxon>Bacillati</taxon>
        <taxon>Bacillota</taxon>
        <taxon>Clostridia</taxon>
        <taxon>Eubacteriales</taxon>
        <taxon>Peptococcaceae</taxon>
        <taxon>Acididesulfobacillus</taxon>
    </lineage>
</organism>
<accession>A0A8S0WX24</accession>
<protein>
    <submittedName>
        <fullName evidence="1">Uncharacterized protein</fullName>
    </submittedName>
</protein>
<proteinExistence type="predicted"/>
<name>A0A8S0WX24_9FIRM</name>
<reference evidence="2" key="1">
    <citation type="submission" date="2014-11" db="EMBL/GenBank/DDBJ databases">
        <authorList>
            <person name="Hornung B.V."/>
        </authorList>
    </citation>
    <scope>NUCLEOTIDE SEQUENCE</scope>
    <source>
        <strain evidence="2">INE</strain>
    </source>
</reference>
<dbReference type="Proteomes" id="UP000836597">
    <property type="component" value="Chromosome"/>
</dbReference>
<evidence type="ECO:0000313" key="1">
    <source>
        <dbReference type="EMBL" id="CAA7600681.1"/>
    </source>
</evidence>
<dbReference type="KEGG" id="aacx:DEACI_1334"/>
<sequence>MSERRDQRDQEVFHQILTLNSDIEQYLALAPSLKLPTNRTEETTSLPVPVDHRLPMVV</sequence>
<dbReference type="AlphaFoldDB" id="A0A8S0WX24"/>